<name>A0A7W9WM16_CASDE</name>
<evidence type="ECO:0000313" key="2">
    <source>
        <dbReference type="Proteomes" id="UP000541136"/>
    </source>
</evidence>
<organism evidence="1 2">
    <name type="scientific">Castellaniella defragrans</name>
    <name type="common">Alcaligenes defragrans</name>
    <dbReference type="NCBI Taxonomy" id="75697"/>
    <lineage>
        <taxon>Bacteria</taxon>
        <taxon>Pseudomonadati</taxon>
        <taxon>Pseudomonadota</taxon>
        <taxon>Betaproteobacteria</taxon>
        <taxon>Burkholderiales</taxon>
        <taxon>Alcaligenaceae</taxon>
        <taxon>Castellaniella</taxon>
    </lineage>
</organism>
<dbReference type="InterPro" id="IPR003719">
    <property type="entry name" value="Phenazine_PhzF-like"/>
</dbReference>
<comment type="caution">
    <text evidence="1">The sequence shown here is derived from an EMBL/GenBank/DDBJ whole genome shotgun (WGS) entry which is preliminary data.</text>
</comment>
<dbReference type="GO" id="GO:0003824">
    <property type="term" value="F:catalytic activity"/>
    <property type="evidence" value="ECO:0007669"/>
    <property type="project" value="InterPro"/>
</dbReference>
<gene>
    <name evidence="1" type="ORF">HNR28_001869</name>
</gene>
<dbReference type="Gene3D" id="3.10.310.10">
    <property type="entry name" value="Diaminopimelate Epimerase, Chain A, domain 1"/>
    <property type="match status" value="1"/>
</dbReference>
<sequence length="114" mass="11486">MNGTASQQINGYPVDRLAAFSDGDSGGNPAGVVICEALPDAVTMQAIAAEIGYSETAFAALAGYLRDAGWPHGGAIDILQGEDMGSPSRIHAEIPPEIGASIRISGTVRASGGS</sequence>
<accession>A0A7W9WM16</accession>
<dbReference type="SUPFAM" id="SSF54506">
    <property type="entry name" value="Diaminopimelate epimerase-like"/>
    <property type="match status" value="2"/>
</dbReference>
<dbReference type="RefSeq" id="WP_409360361.1">
    <property type="nucleotide sequence ID" value="NZ_JACHIB010000009.1"/>
</dbReference>
<evidence type="ECO:0000313" key="1">
    <source>
        <dbReference type="EMBL" id="MBB6083827.1"/>
    </source>
</evidence>
<reference evidence="1 2" key="1">
    <citation type="submission" date="2020-08" db="EMBL/GenBank/DDBJ databases">
        <title>Genomic Encyclopedia of Type Strains, Phase IV (KMG-IV): sequencing the most valuable type-strain genomes for metagenomic binning, comparative biology and taxonomic classification.</title>
        <authorList>
            <person name="Goeker M."/>
        </authorList>
    </citation>
    <scope>NUCLEOTIDE SEQUENCE [LARGE SCALE GENOMIC DNA]</scope>
    <source>
        <strain evidence="1 2">DSM 12141</strain>
    </source>
</reference>
<proteinExistence type="predicted"/>
<dbReference type="EMBL" id="JACHIB010000009">
    <property type="protein sequence ID" value="MBB6083827.1"/>
    <property type="molecule type" value="Genomic_DNA"/>
</dbReference>
<dbReference type="AlphaFoldDB" id="A0A7W9WM16"/>
<protein>
    <submittedName>
        <fullName evidence="1">Putative PhzF superfamily epimerase YddE/YHI9</fullName>
    </submittedName>
</protein>
<dbReference type="Proteomes" id="UP000541136">
    <property type="component" value="Unassembled WGS sequence"/>
</dbReference>
<dbReference type="Pfam" id="PF02567">
    <property type="entry name" value="PhzC-PhzF"/>
    <property type="match status" value="1"/>
</dbReference>